<reference evidence="2" key="1">
    <citation type="journal article" date="2019" name="Int. J. Syst. Evol. Microbiol.">
        <title>The Global Catalogue of Microorganisms (GCM) 10K type strain sequencing project: providing services to taxonomists for standard genome sequencing and annotation.</title>
        <authorList>
            <consortium name="The Broad Institute Genomics Platform"/>
            <consortium name="The Broad Institute Genome Sequencing Center for Infectious Disease"/>
            <person name="Wu L."/>
            <person name="Ma J."/>
        </authorList>
    </citation>
    <scope>NUCLEOTIDE SEQUENCE [LARGE SCALE GENOMIC DNA]</scope>
    <source>
        <strain evidence="2">CGMCC 1.15407</strain>
    </source>
</reference>
<keyword evidence="2" id="KW-1185">Reference proteome</keyword>
<evidence type="ECO:0000313" key="2">
    <source>
        <dbReference type="Proteomes" id="UP000647339"/>
    </source>
</evidence>
<evidence type="ECO:0000313" key="1">
    <source>
        <dbReference type="EMBL" id="GGF49821.1"/>
    </source>
</evidence>
<dbReference type="Gene3D" id="1.20.1600.10">
    <property type="entry name" value="Outer membrane efflux proteins (OEP)"/>
    <property type="match status" value="1"/>
</dbReference>
<name>A0ABQ1VBT7_9BACT</name>
<dbReference type="SUPFAM" id="SSF56954">
    <property type="entry name" value="Outer membrane efflux proteins (OEP)"/>
    <property type="match status" value="1"/>
</dbReference>
<dbReference type="Proteomes" id="UP000647339">
    <property type="component" value="Unassembled WGS sequence"/>
</dbReference>
<gene>
    <name evidence="1" type="ORF">GCM10011339_43000</name>
</gene>
<protein>
    <submittedName>
        <fullName evidence="1">Transporter</fullName>
    </submittedName>
</protein>
<comment type="caution">
    <text evidence="1">The sequence shown here is derived from an EMBL/GenBank/DDBJ whole genome shotgun (WGS) entry which is preliminary data.</text>
</comment>
<dbReference type="EMBL" id="BMIU01000033">
    <property type="protein sequence ID" value="GGF49821.1"/>
    <property type="molecule type" value="Genomic_DNA"/>
</dbReference>
<proteinExistence type="predicted"/>
<sequence length="379" mass="44037">MGVYAQSTSIESILKQIEQNNQELIALGQYVESKRLDLKSGNNLPDPQFGAYYLPFGEHNSGDYKEFQITQSFEFPTVYGSRSNLIDLQSRKLELEYEIKKQDVLALAKNYCLNLIYLDKRLNAETVRVEQAQKVFNQVQSLFEKEQVGILEMNKAKVSWMKEQFKIQQIESEKKNIRLLLSNLNGGTEISFLSNEYELSLDLQDRDSIWQEKQLLDPIILDLKQQESIAEQNLRLAKNKALPNLTAGYNRQGVSNSHYSGGVIGVSIPLWNNHNKVKAAKSTVNFKKAFSSSRLSNAYAAYEKQFNDYQIMLSKFREYQNTLSDLDTEELLFQAYELGELSFLEYYMELQFYREAYDAMLEIEYQLYISHTQLLKHQL</sequence>
<organism evidence="1 2">
    <name type="scientific">Echinicola rosea</name>
    <dbReference type="NCBI Taxonomy" id="1807691"/>
    <lineage>
        <taxon>Bacteria</taxon>
        <taxon>Pseudomonadati</taxon>
        <taxon>Bacteroidota</taxon>
        <taxon>Cytophagia</taxon>
        <taxon>Cytophagales</taxon>
        <taxon>Cyclobacteriaceae</taxon>
        <taxon>Echinicola</taxon>
    </lineage>
</organism>
<accession>A0ABQ1VBT7</accession>